<dbReference type="HOGENOM" id="CLU_3218630_0_0_3"/>
<gene>
    <name evidence="1" type="ORF">MICAF_310014</name>
</gene>
<proteinExistence type="predicted"/>
<dbReference type="Proteomes" id="UP000003613">
    <property type="component" value="Unassembled WGS sequence"/>
</dbReference>
<accession>I4H6R1</accession>
<dbReference type="EMBL" id="CAIM01000235">
    <property type="protein sequence ID" value="CCI17735.1"/>
    <property type="molecule type" value="Genomic_DNA"/>
</dbReference>
<evidence type="ECO:0000313" key="2">
    <source>
        <dbReference type="Proteomes" id="UP000003613"/>
    </source>
</evidence>
<name>I4H6R1_MICAE</name>
<reference evidence="1 2" key="1">
    <citation type="submission" date="2012-04" db="EMBL/GenBank/DDBJ databases">
        <authorList>
            <person name="Genoscope - CEA"/>
        </authorList>
    </citation>
    <scope>NUCLEOTIDE SEQUENCE [LARGE SCALE GENOMIC DNA]</scope>
    <source>
        <strain evidence="1 2">9807</strain>
    </source>
</reference>
<evidence type="ECO:0000313" key="1">
    <source>
        <dbReference type="EMBL" id="CCI17735.1"/>
    </source>
</evidence>
<organism evidence="1 2">
    <name type="scientific">Microcystis aeruginosa PCC 9807</name>
    <dbReference type="NCBI Taxonomy" id="1160283"/>
    <lineage>
        <taxon>Bacteria</taxon>
        <taxon>Bacillati</taxon>
        <taxon>Cyanobacteriota</taxon>
        <taxon>Cyanophyceae</taxon>
        <taxon>Oscillatoriophycideae</taxon>
        <taxon>Chroococcales</taxon>
        <taxon>Microcystaceae</taxon>
        <taxon>Microcystis</taxon>
    </lineage>
</organism>
<protein>
    <submittedName>
        <fullName evidence="1">Uncharacterized protein</fullName>
    </submittedName>
</protein>
<sequence length="44" mass="4808">MPLATLKKGAVFFCGTILTLTRTGRYPASVVFREFGLSSESLIK</sequence>
<dbReference type="AlphaFoldDB" id="I4H6R1"/>
<comment type="caution">
    <text evidence="1">The sequence shown here is derived from an EMBL/GenBank/DDBJ whole genome shotgun (WGS) entry which is preliminary data.</text>
</comment>